<organism evidence="2 3">
    <name type="scientific">Salix suchowensis</name>
    <dbReference type="NCBI Taxonomy" id="1278906"/>
    <lineage>
        <taxon>Eukaryota</taxon>
        <taxon>Viridiplantae</taxon>
        <taxon>Streptophyta</taxon>
        <taxon>Embryophyta</taxon>
        <taxon>Tracheophyta</taxon>
        <taxon>Spermatophyta</taxon>
        <taxon>Magnoliopsida</taxon>
        <taxon>eudicotyledons</taxon>
        <taxon>Gunneridae</taxon>
        <taxon>Pentapetalae</taxon>
        <taxon>rosids</taxon>
        <taxon>fabids</taxon>
        <taxon>Malpighiales</taxon>
        <taxon>Salicaceae</taxon>
        <taxon>Saliceae</taxon>
        <taxon>Salix</taxon>
    </lineage>
</organism>
<reference evidence="2" key="1">
    <citation type="submission" date="2022-10" db="EMBL/GenBank/DDBJ databases">
        <authorList>
            <person name="Hyden B.L."/>
            <person name="Feng K."/>
            <person name="Yates T."/>
            <person name="Jawdy S."/>
            <person name="Smart L.B."/>
            <person name="Muchero W."/>
        </authorList>
    </citation>
    <scope>NUCLEOTIDE SEQUENCE</scope>
    <source>
        <tissue evidence="2">Shoot tip</tissue>
    </source>
</reference>
<reference evidence="2" key="2">
    <citation type="journal article" date="2023" name="Int. J. Mol. Sci.">
        <title>De Novo Assembly and Annotation of 11 Diverse Shrub Willow (Salix) Genomes Reveals Novel Gene Organization in Sex-Linked Regions.</title>
        <authorList>
            <person name="Hyden B."/>
            <person name="Feng K."/>
            <person name="Yates T.B."/>
            <person name="Jawdy S."/>
            <person name="Cereghino C."/>
            <person name="Smart L.B."/>
            <person name="Muchero W."/>
        </authorList>
    </citation>
    <scope>NUCLEOTIDE SEQUENCE</scope>
    <source>
        <tissue evidence="2">Shoot tip</tissue>
    </source>
</reference>
<name>A0ABQ9BQ27_9ROSI</name>
<feature type="region of interest" description="Disordered" evidence="1">
    <location>
        <begin position="130"/>
        <end position="152"/>
    </location>
</feature>
<evidence type="ECO:0000313" key="3">
    <source>
        <dbReference type="Proteomes" id="UP001141253"/>
    </source>
</evidence>
<evidence type="ECO:0000256" key="1">
    <source>
        <dbReference type="SAM" id="MobiDB-lite"/>
    </source>
</evidence>
<comment type="caution">
    <text evidence="2">The sequence shown here is derived from an EMBL/GenBank/DDBJ whole genome shotgun (WGS) entry which is preliminary data.</text>
</comment>
<protein>
    <submittedName>
        <fullName evidence="2">Uncharacterized protein</fullName>
    </submittedName>
</protein>
<accession>A0ABQ9BQ27</accession>
<keyword evidence="3" id="KW-1185">Reference proteome</keyword>
<evidence type="ECO:0000313" key="2">
    <source>
        <dbReference type="EMBL" id="KAJ6388114.1"/>
    </source>
</evidence>
<feature type="compositionally biased region" description="Polar residues" evidence="1">
    <location>
        <begin position="134"/>
        <end position="152"/>
    </location>
</feature>
<dbReference type="EMBL" id="JAPFFI010000007">
    <property type="protein sequence ID" value="KAJ6388114.1"/>
    <property type="molecule type" value="Genomic_DNA"/>
</dbReference>
<dbReference type="Proteomes" id="UP001141253">
    <property type="component" value="Chromosome 3"/>
</dbReference>
<proteinExistence type="predicted"/>
<gene>
    <name evidence="2" type="ORF">OIU77_026645</name>
</gene>
<sequence length="152" mass="17496">MYQQSELQLFEIQFCACVTSTREGVLTLVFFVILGRAEVSSSSFFYWIRRVEDKNSSNGRSGTTGDGIYIRGDIEEKEESIALTRKSQLELGQHGGKKRKVEDIKRPEQLVREFREGELDLIRMKQRTKRAKSALSTPNSKPFICHSSTWQK</sequence>